<evidence type="ECO:0000256" key="3">
    <source>
        <dbReference type="ARBA" id="ARBA00023274"/>
    </source>
</evidence>
<dbReference type="Proteomes" id="UP001145021">
    <property type="component" value="Unassembled WGS sequence"/>
</dbReference>
<dbReference type="PROSITE" id="PS50018">
    <property type="entry name" value="RAS_GTPASE_ACTIV_2"/>
    <property type="match status" value="2"/>
</dbReference>
<evidence type="ECO:0000313" key="6">
    <source>
        <dbReference type="EMBL" id="KAJ1643089.1"/>
    </source>
</evidence>
<dbReference type="InterPro" id="IPR001936">
    <property type="entry name" value="RasGAP_dom"/>
</dbReference>
<feature type="domain" description="Ras-GAP" evidence="5">
    <location>
        <begin position="106"/>
        <end position="243"/>
    </location>
</feature>
<evidence type="ECO:0000256" key="4">
    <source>
        <dbReference type="SAM" id="MobiDB-lite"/>
    </source>
</evidence>
<dbReference type="AlphaFoldDB" id="A0A9W7XHN4"/>
<accession>A0A9W7XHN4</accession>
<feature type="region of interest" description="Disordered" evidence="4">
    <location>
        <begin position="261"/>
        <end position="283"/>
    </location>
</feature>
<dbReference type="PANTHER" id="PTHR45987">
    <property type="entry name" value="39S RIBOSOMAL PROTEIN L12"/>
    <property type="match status" value="1"/>
</dbReference>
<dbReference type="InterPro" id="IPR000206">
    <property type="entry name" value="Ribosomal_bL12"/>
</dbReference>
<evidence type="ECO:0000256" key="1">
    <source>
        <dbReference type="ARBA" id="ARBA00007197"/>
    </source>
</evidence>
<protein>
    <submittedName>
        <fullName evidence="6">54S ribosomal protein L12, mitochondrial</fullName>
    </submittedName>
</protein>
<dbReference type="SUPFAM" id="SSF54736">
    <property type="entry name" value="ClpS-like"/>
    <property type="match status" value="1"/>
</dbReference>
<feature type="compositionally biased region" description="Low complexity" evidence="4">
    <location>
        <begin position="669"/>
        <end position="686"/>
    </location>
</feature>
<dbReference type="HAMAP" id="MF_00368">
    <property type="entry name" value="Ribosomal_bL12"/>
    <property type="match status" value="1"/>
</dbReference>
<dbReference type="FunFam" id="3.30.1390.10:FF:000001">
    <property type="entry name" value="50S ribosomal protein L7/L12"/>
    <property type="match status" value="1"/>
</dbReference>
<dbReference type="Gene3D" id="1.20.5.710">
    <property type="entry name" value="Single helix bin"/>
    <property type="match status" value="1"/>
</dbReference>
<dbReference type="EMBL" id="JANBOH010000297">
    <property type="protein sequence ID" value="KAJ1643089.1"/>
    <property type="molecule type" value="Genomic_DNA"/>
</dbReference>
<dbReference type="GO" id="GO:0005762">
    <property type="term" value="C:mitochondrial large ribosomal subunit"/>
    <property type="evidence" value="ECO:0007669"/>
    <property type="project" value="TreeGrafter"/>
</dbReference>
<comment type="caution">
    <text evidence="6">The sequence shown here is derived from an EMBL/GenBank/DDBJ whole genome shotgun (WGS) entry which is preliminary data.</text>
</comment>
<feature type="region of interest" description="Disordered" evidence="4">
    <location>
        <begin position="799"/>
        <end position="829"/>
    </location>
</feature>
<gene>
    <name evidence="6" type="primary">MNP1</name>
    <name evidence="6" type="ORF">LPJ64_005102</name>
</gene>
<dbReference type="Gene3D" id="1.10.506.10">
    <property type="entry name" value="GTPase Activation - p120gap, domain 1"/>
    <property type="match status" value="2"/>
</dbReference>
<dbReference type="InterPro" id="IPR008932">
    <property type="entry name" value="Ribosomal_bL12_oligo"/>
</dbReference>
<reference evidence="6" key="1">
    <citation type="submission" date="2022-07" db="EMBL/GenBank/DDBJ databases">
        <title>Phylogenomic reconstructions and comparative analyses of Kickxellomycotina fungi.</title>
        <authorList>
            <person name="Reynolds N.K."/>
            <person name="Stajich J.E."/>
            <person name="Barry K."/>
            <person name="Grigoriev I.V."/>
            <person name="Crous P."/>
            <person name="Smith M.E."/>
        </authorList>
    </citation>
    <scope>NUCLEOTIDE SEQUENCE</scope>
    <source>
        <strain evidence="6">NBRC 105413</strain>
    </source>
</reference>
<evidence type="ECO:0000259" key="5">
    <source>
        <dbReference type="PROSITE" id="PS50018"/>
    </source>
</evidence>
<feature type="compositionally biased region" description="Acidic residues" evidence="4">
    <location>
        <begin position="554"/>
        <end position="567"/>
    </location>
</feature>
<comment type="similarity">
    <text evidence="1">Belongs to the bacterial ribosomal protein bL12 family.</text>
</comment>
<evidence type="ECO:0000313" key="7">
    <source>
        <dbReference type="Proteomes" id="UP001145021"/>
    </source>
</evidence>
<dbReference type="GO" id="GO:0006412">
    <property type="term" value="P:translation"/>
    <property type="evidence" value="ECO:0007669"/>
    <property type="project" value="InterPro"/>
</dbReference>
<dbReference type="Gene3D" id="3.30.1390.10">
    <property type="match status" value="1"/>
</dbReference>
<dbReference type="Pfam" id="PF00542">
    <property type="entry name" value="Ribosomal_L12"/>
    <property type="match status" value="1"/>
</dbReference>
<dbReference type="SUPFAM" id="SSF48300">
    <property type="entry name" value="Ribosomal protein L7/12, oligomerisation (N-terminal) domain"/>
    <property type="match status" value="1"/>
</dbReference>
<keyword evidence="7" id="KW-1185">Reference proteome</keyword>
<dbReference type="SUPFAM" id="SSF48350">
    <property type="entry name" value="GTPase activation domain, GAP"/>
    <property type="match status" value="2"/>
</dbReference>
<dbReference type="InterPro" id="IPR013823">
    <property type="entry name" value="Ribosomal_bL12_C"/>
</dbReference>
<evidence type="ECO:0000256" key="2">
    <source>
        <dbReference type="ARBA" id="ARBA00022980"/>
    </source>
</evidence>
<dbReference type="Pfam" id="PF16320">
    <property type="entry name" value="Ribosomal_L12_N"/>
    <property type="match status" value="1"/>
</dbReference>
<dbReference type="SMART" id="SM00323">
    <property type="entry name" value="RasGAP"/>
    <property type="match status" value="1"/>
</dbReference>
<feature type="domain" description="Ras-GAP" evidence="5">
    <location>
        <begin position="442"/>
        <end position="507"/>
    </location>
</feature>
<dbReference type="InterPro" id="IPR008936">
    <property type="entry name" value="Rho_GTPase_activation_prot"/>
</dbReference>
<dbReference type="InterPro" id="IPR036235">
    <property type="entry name" value="Ribosomal_bL12_oligo_N_sf"/>
</dbReference>
<feature type="compositionally biased region" description="Low complexity" evidence="4">
    <location>
        <begin position="643"/>
        <end position="653"/>
    </location>
</feature>
<dbReference type="InterPro" id="IPR014719">
    <property type="entry name" value="Ribosomal_bL12_C/ClpS-like"/>
</dbReference>
<dbReference type="GO" id="GO:0003735">
    <property type="term" value="F:structural constituent of ribosome"/>
    <property type="evidence" value="ECO:0007669"/>
    <property type="project" value="InterPro"/>
</dbReference>
<dbReference type="Pfam" id="PF00616">
    <property type="entry name" value="RasGAP"/>
    <property type="match status" value="1"/>
</dbReference>
<dbReference type="CDD" id="cd04519">
    <property type="entry name" value="RasGAP"/>
    <property type="match status" value="2"/>
</dbReference>
<dbReference type="PANTHER" id="PTHR45987:SF4">
    <property type="entry name" value="LARGE RIBOSOMAL SUBUNIT PROTEIN BL12M"/>
    <property type="match status" value="1"/>
</dbReference>
<proteinExistence type="inferred from homology"/>
<feature type="region of interest" description="Disordered" evidence="4">
    <location>
        <begin position="615"/>
        <end position="707"/>
    </location>
</feature>
<name>A0A9W7XHN4_9FUNG</name>
<dbReference type="GO" id="GO:0003729">
    <property type="term" value="F:mRNA binding"/>
    <property type="evidence" value="ECO:0007669"/>
    <property type="project" value="TreeGrafter"/>
</dbReference>
<keyword evidence="3" id="KW-0687">Ribonucleoprotein</keyword>
<keyword evidence="2 6" id="KW-0689">Ribosomal protein</keyword>
<feature type="region of interest" description="Disordered" evidence="4">
    <location>
        <begin position="546"/>
        <end position="567"/>
    </location>
</feature>
<sequence length="1026" mass="112765">MPTAEAFLGVLPFNIKGTSSPIPRRRNQTQGTSLNDRFSRLFKHRGLKVINTEVDQQRTRADRTCISEFETQYLQQRSTELILQNDLVLAKVLCQLDISGDRAATMASHMVSFLRGNPQTSDHVERIVMDAFDMHVKKYVAMSPNPRNVLRDNNLATMLVVCYLQQSCRNYLVSILQPVMTAIAPYVENCELDPMRLQQGDGVGATARNSYNLYCVCRSVLDAVFSAAKHAPVEMQRLCALIRMRIESAWDIQMFVPQTPISANRKSDQKRKGKEKSKKEEQPMLELGEWETDLKSTVQVDIMSDIKAALDEWLENPETAAAVASAHARANARAQRLTQLSHVTPVSAPLAENQQLPKQTDTNRVRSVDDLEGERTQQSIVEMMSSSFANLQDPDTTLSIHGSSTTPRTQKMRSPISAEIKDSWRQTPTSRKNMSPAMSLRMSKHASKRFSGSYFSPVETVISMLIFVRFFIPILTAPDTYGIDVKMSPANRRGLLLCAKVLAVLCNGVSFGAKEPYLMSMNGLIREYRPKLRSFLHAISAATLPNPEGGNASDEGEDVDLESDDDCSEDETVTIDELASQFKVVTVGAKIATKEEQRKSRVSFSRATYLGNSSFSPEVLDKGVPPVPPMPSTDFLPISASSRPRQQQQQQQRQPRKKSDALPSLPQGAQASTSAAAVPAASTRSTIDLSSTRAPNKARRPPSNSVSMVGAAAVATAASDTLVDSEIVDESLVTIDFLISLEANFAKFETYVYESTFGMPAKNREHLQVACRELKPIVHYAKNLSNPGKMPETVLISGTRHNSQDVHHRPTIPFTRKKSDESALSTNSEDFEDLGNQRFSVLPEDLRSSLATFRSSLVRSIVRPVSGRRLVHVSAIRRSAEPIPTPEGSGAGADVAPKVSAIVDQVAQLTLLETSQLVDALKTKFNITEAVHVAASSGAPAAAAAAPAEEKPAEKTEFKVKLEKIDAAQKAKVIREIKNLVPDMNLVAAKKFVESVPKVIKDSVPKDEAEKIKKALEALGATIVLE</sequence>
<organism evidence="6 7">
    <name type="scientific">Coemansia asiatica</name>
    <dbReference type="NCBI Taxonomy" id="1052880"/>
    <lineage>
        <taxon>Eukaryota</taxon>
        <taxon>Fungi</taxon>
        <taxon>Fungi incertae sedis</taxon>
        <taxon>Zoopagomycota</taxon>
        <taxon>Kickxellomycotina</taxon>
        <taxon>Kickxellomycetes</taxon>
        <taxon>Kickxellales</taxon>
        <taxon>Kickxellaceae</taxon>
        <taxon>Coemansia</taxon>
    </lineage>
</organism>